<proteinExistence type="predicted"/>
<name>A0A9P7SEJ2_9HYPO</name>
<reference evidence="2 3" key="1">
    <citation type="journal article" date="2020" name="bioRxiv">
        <title>Whole genome comparisons of ergot fungi reveals the divergence and evolution of species within the genus Claviceps are the result of varying mechanisms driving genome evolution and host range expansion.</title>
        <authorList>
            <person name="Wyka S.A."/>
            <person name="Mondo S.J."/>
            <person name="Liu M."/>
            <person name="Dettman J."/>
            <person name="Nalam V."/>
            <person name="Broders K.D."/>
        </authorList>
    </citation>
    <scope>NUCLEOTIDE SEQUENCE [LARGE SCALE GENOMIC DNA]</scope>
    <source>
        <strain evidence="2 3">CCC 1485</strain>
    </source>
</reference>
<evidence type="ECO:0000256" key="1">
    <source>
        <dbReference type="SAM" id="MobiDB-lite"/>
    </source>
</evidence>
<evidence type="ECO:0000313" key="3">
    <source>
        <dbReference type="Proteomes" id="UP000706124"/>
    </source>
</evidence>
<comment type="caution">
    <text evidence="2">The sequence shown here is derived from an EMBL/GenBank/DDBJ whole genome shotgun (WGS) entry which is preliminary data.</text>
</comment>
<dbReference type="Proteomes" id="UP000706124">
    <property type="component" value="Unassembled WGS sequence"/>
</dbReference>
<feature type="region of interest" description="Disordered" evidence="1">
    <location>
        <begin position="143"/>
        <end position="206"/>
    </location>
</feature>
<sequence>MSMTGSFSSNTNWISNLKNSVGANDDSERERVRAWYRTTLKPMRNLNNWLAWVNECERASALAESWGVSDVANMLSITSDFMAAILRSEQGRCGFFTHHRKSPDMAIKQMINSIREHMNRVHPVKSGRNRAAAFATAEDVSCDADGSADTTVQGSKRDASSAPDGAPSAKRNKRKPAGKGPAKAHSTSHELRATLANEAKAPVDVT</sequence>
<gene>
    <name evidence="2" type="ORF">E4U60_004629</name>
</gene>
<feature type="compositionally biased region" description="Low complexity" evidence="1">
    <location>
        <begin position="160"/>
        <end position="169"/>
    </location>
</feature>
<organism evidence="2 3">
    <name type="scientific">Claviceps pazoutovae</name>
    <dbReference type="NCBI Taxonomy" id="1649127"/>
    <lineage>
        <taxon>Eukaryota</taxon>
        <taxon>Fungi</taxon>
        <taxon>Dikarya</taxon>
        <taxon>Ascomycota</taxon>
        <taxon>Pezizomycotina</taxon>
        <taxon>Sordariomycetes</taxon>
        <taxon>Hypocreomycetidae</taxon>
        <taxon>Hypocreales</taxon>
        <taxon>Clavicipitaceae</taxon>
        <taxon>Claviceps</taxon>
    </lineage>
</organism>
<dbReference type="AlphaFoldDB" id="A0A9P7SEJ2"/>
<keyword evidence="3" id="KW-1185">Reference proteome</keyword>
<dbReference type="OrthoDB" id="5095651at2759"/>
<evidence type="ECO:0000313" key="2">
    <source>
        <dbReference type="EMBL" id="KAG5933183.1"/>
    </source>
</evidence>
<protein>
    <submittedName>
        <fullName evidence="2">Uncharacterized protein</fullName>
    </submittedName>
</protein>
<accession>A0A9P7SEJ2</accession>
<dbReference type="EMBL" id="SRPO01000389">
    <property type="protein sequence ID" value="KAG5933183.1"/>
    <property type="molecule type" value="Genomic_DNA"/>
</dbReference>